<dbReference type="Proteomes" id="UP000616151">
    <property type="component" value="Unassembled WGS sequence"/>
</dbReference>
<accession>A0ACC5QZH3</accession>
<keyword evidence="1" id="KW-0326">Glycosidase</keyword>
<evidence type="ECO:0000313" key="1">
    <source>
        <dbReference type="EMBL" id="MBK1865804.1"/>
    </source>
</evidence>
<keyword evidence="2" id="KW-1185">Reference proteome</keyword>
<dbReference type="EC" id="3.2.2.-" evidence="1"/>
<proteinExistence type="predicted"/>
<reference evidence="1" key="1">
    <citation type="submission" date="2021-01" db="EMBL/GenBank/DDBJ databases">
        <authorList>
            <person name="Sun Q."/>
        </authorList>
    </citation>
    <scope>NUCLEOTIDE SEQUENCE</scope>
    <source>
        <strain evidence="1">YIM B02566</strain>
    </source>
</reference>
<comment type="caution">
    <text evidence="1">The sequence shown here is derived from an EMBL/GenBank/DDBJ whole genome shotgun (WGS) entry which is preliminary data.</text>
</comment>
<sequence>MFPDDPTAACSGTVSSIIIPKEAPLPIARADLPTDTVALARYLIGKMVVRTLPDGLASGRIVETEAYVVGDAAGHGFRGMTRRNRSLFLEHGHAYVYVAYGVSNMLNVSSEAAGTGTGVLIRALEPVDGIAIMQRNRGIERVRDLARGPGRLATALKIDLRLDGIDLCRKGPLWLEHGDDEAGKIGKSTRIGISKDADRVLRFYLKGSPFVSGPRSLNA</sequence>
<protein>
    <submittedName>
        <fullName evidence="1">DNA-3-methyladenine glycosylase</fullName>
        <ecNumber evidence="1">3.2.2.-</ecNumber>
    </submittedName>
</protein>
<organism evidence="1 2">
    <name type="scientific">Taklimakanibacter albus</name>
    <dbReference type="NCBI Taxonomy" id="2800327"/>
    <lineage>
        <taxon>Bacteria</taxon>
        <taxon>Pseudomonadati</taxon>
        <taxon>Pseudomonadota</taxon>
        <taxon>Alphaproteobacteria</taxon>
        <taxon>Hyphomicrobiales</taxon>
        <taxon>Aestuariivirgaceae</taxon>
        <taxon>Taklimakanibacter</taxon>
    </lineage>
</organism>
<dbReference type="EMBL" id="JAENHL010000006">
    <property type="protein sequence ID" value="MBK1865804.1"/>
    <property type="molecule type" value="Genomic_DNA"/>
</dbReference>
<name>A0ACC5QZH3_9HYPH</name>
<gene>
    <name evidence="1" type="ORF">JHL16_05535</name>
</gene>
<keyword evidence="1" id="KW-0378">Hydrolase</keyword>
<evidence type="ECO:0000313" key="2">
    <source>
        <dbReference type="Proteomes" id="UP000616151"/>
    </source>
</evidence>